<dbReference type="AlphaFoldDB" id="A0A3P2EFS0"/>
<dbReference type="RefSeq" id="WP_073545655.1">
    <property type="nucleotide sequence ID" value="NZ_CAAGWO010000005.1"/>
</dbReference>
<accession>A0A3P2EFS0</accession>
<protein>
    <submittedName>
        <fullName evidence="1">Uncharacterized protein</fullName>
    </submittedName>
</protein>
<gene>
    <name evidence="1" type="ORF">EAO28_05455</name>
</gene>
<proteinExistence type="predicted"/>
<organism evidence="1 2">
    <name type="scientific">Klebsiella pneumoniae</name>
    <dbReference type="NCBI Taxonomy" id="573"/>
    <lineage>
        <taxon>Bacteria</taxon>
        <taxon>Pseudomonadati</taxon>
        <taxon>Pseudomonadota</taxon>
        <taxon>Gammaproteobacteria</taxon>
        <taxon>Enterobacterales</taxon>
        <taxon>Enterobacteriaceae</taxon>
        <taxon>Klebsiella/Raoultella group</taxon>
        <taxon>Klebsiella</taxon>
        <taxon>Klebsiella pneumoniae complex</taxon>
    </lineage>
</organism>
<reference evidence="1 2" key="1">
    <citation type="journal article" date="2019" name="Antimicrob. Agents Chemother.">
        <title>Applying Rapid Whole Genome Sequencing to Predict Phenotypic Antimicrobial Susceptibility Testing Results Among Carbapenem-Resistant Klebsiella pneumoniae Clinical Isolates.</title>
        <authorList>
            <person name="Tamma P.D."/>
            <person name="Fan Y."/>
            <person name="Bergman Y."/>
            <person name="Pertea G."/>
            <person name="Kazmi A."/>
            <person name="Lewis S."/>
            <person name="Carroll K.C."/>
            <person name="Schatz M.C."/>
            <person name="Timp W."/>
            <person name="Simner P.J."/>
        </authorList>
    </citation>
    <scope>NUCLEOTIDE SEQUENCE [LARGE SCALE GENOMIC DNA]</scope>
    <source>
        <strain evidence="1 2">KLPN_33</strain>
    </source>
</reference>
<evidence type="ECO:0000313" key="1">
    <source>
        <dbReference type="EMBL" id="RRE43278.1"/>
    </source>
</evidence>
<sequence>MQKTHKHLTKIVTISLSLAFAVLVVHGVLTSPPNHDTEAPDVKVTVTQVPLKPAEPEMVNVINRIHTPEEVYRRFQDNEFRATNHFRTCRLMVTGRVKNIGTATFTKDPLVTIAIPGSDEGMKFIFENTSSNWNEVAALEIDDILTISGMDTRKGQFGGLFLSNAEIMNTLHSRNSREMMVERNGFYDRILCEKRAIQADISDYN</sequence>
<name>A0A3P2EFS0_KLEPN</name>
<dbReference type="Proteomes" id="UP000272440">
    <property type="component" value="Unassembled WGS sequence"/>
</dbReference>
<comment type="caution">
    <text evidence="1">The sequence shown here is derived from an EMBL/GenBank/DDBJ whole genome shotgun (WGS) entry which is preliminary data.</text>
</comment>
<dbReference type="EMBL" id="RCZY01000002">
    <property type="protein sequence ID" value="RRE43278.1"/>
    <property type="molecule type" value="Genomic_DNA"/>
</dbReference>
<evidence type="ECO:0000313" key="2">
    <source>
        <dbReference type="Proteomes" id="UP000272440"/>
    </source>
</evidence>